<evidence type="ECO:0000313" key="1">
    <source>
        <dbReference type="EMBL" id="VVC04494.1"/>
    </source>
</evidence>
<dbReference type="PANTHER" id="PTHR12526:SF627">
    <property type="entry name" value="D-RHAMNOSYLTRANSFERASE WBPZ"/>
    <property type="match status" value="1"/>
</dbReference>
<evidence type="ECO:0000313" key="2">
    <source>
        <dbReference type="Proteomes" id="UP000789941"/>
    </source>
</evidence>
<dbReference type="CDD" id="cd03801">
    <property type="entry name" value="GT4_PimA-like"/>
    <property type="match status" value="1"/>
</dbReference>
<dbReference type="SUPFAM" id="SSF53756">
    <property type="entry name" value="UDP-Glycosyltransferase/glycogen phosphorylase"/>
    <property type="match status" value="1"/>
</dbReference>
<dbReference type="Gene3D" id="3.40.50.2000">
    <property type="entry name" value="Glycogen Phosphorylase B"/>
    <property type="match status" value="2"/>
</dbReference>
<dbReference type="AlphaFoldDB" id="A0A5E4LR84"/>
<keyword evidence="1" id="KW-0328">Glycosyltransferase</keyword>
<organism evidence="1 2">
    <name type="scientific">Candidatus Bilamarchaeum dharawalense</name>
    <dbReference type="NCBI Taxonomy" id="2885759"/>
    <lineage>
        <taxon>Archaea</taxon>
        <taxon>Candidatus Micrarchaeota</taxon>
        <taxon>Candidatus Micrarchaeia</taxon>
        <taxon>Candidatus Anstonellales</taxon>
        <taxon>Candidatus Bilamarchaeaceae</taxon>
        <taxon>Candidatus Bilamarchaeum</taxon>
    </lineage>
</organism>
<comment type="caution">
    <text evidence="1">The sequence shown here is derived from an EMBL/GenBank/DDBJ whole genome shotgun (WGS) entry which is preliminary data.</text>
</comment>
<accession>A0A5E4LR84</accession>
<dbReference type="PANTHER" id="PTHR12526">
    <property type="entry name" value="GLYCOSYLTRANSFERASE"/>
    <property type="match status" value="1"/>
</dbReference>
<proteinExistence type="predicted"/>
<protein>
    <submittedName>
        <fullName evidence="1">Glycosyltransferase Gtf1</fullName>
        <ecNumber evidence="1">2.4.1.-</ecNumber>
    </submittedName>
</protein>
<dbReference type="Proteomes" id="UP000789941">
    <property type="component" value="Unassembled WGS sequence"/>
</dbReference>
<keyword evidence="1" id="KW-0808">Transferase</keyword>
<dbReference type="EC" id="2.4.1.-" evidence="1"/>
<name>A0A5E4LR84_9ARCH</name>
<reference evidence="1 2" key="1">
    <citation type="submission" date="2019-08" db="EMBL/GenBank/DDBJ databases">
        <authorList>
            <person name="Vazquez-Campos X."/>
        </authorList>
    </citation>
    <scope>NUCLEOTIDE SEQUENCE [LARGE SCALE GENOMIC DNA]</scope>
    <source>
        <strain evidence="1">LFW-283_2</strain>
    </source>
</reference>
<dbReference type="EMBL" id="CABMJJ010000009">
    <property type="protein sequence ID" value="VVC04494.1"/>
    <property type="molecule type" value="Genomic_DNA"/>
</dbReference>
<gene>
    <name evidence="1" type="primary">gtf1</name>
    <name evidence="1" type="ORF">LFW2832_00983</name>
</gene>
<sequence length="338" mass="37532">MSDTLMLLSGGHPVHRAFGEAIGADFFQPSQLATKSQFAPFKALNLVKIALSIPTGYKYILCESAYFYPALKHRLGLLGKSKIININCGPVLYHVLSGRIKGIEAQLLTSLLHEVDGHLVYGSFGKEILSKFGVKTPVYVVYPFVSSDSFKKLVKIKPALNSHRICIIATADAYNKGLDILFSAVSKVKEIYPDVSIDIITRMEEKEIHNLNKTNYPVRIFKNITDVSRILSGTALYVQPSRSDMFPISVIEAMACGIPTIVSTETGTKEVVGKICSSMVVKCDGKELSEAILSYFALSTKEKKSLSTHFRDASLFFEEKNMLKIFKNQFSLLKKEIQ</sequence>
<dbReference type="Pfam" id="PF13692">
    <property type="entry name" value="Glyco_trans_1_4"/>
    <property type="match status" value="1"/>
</dbReference>
<dbReference type="GO" id="GO:0016757">
    <property type="term" value="F:glycosyltransferase activity"/>
    <property type="evidence" value="ECO:0007669"/>
    <property type="project" value="UniProtKB-KW"/>
</dbReference>